<dbReference type="Gene3D" id="1.25.40.20">
    <property type="entry name" value="Ankyrin repeat-containing domain"/>
    <property type="match status" value="1"/>
</dbReference>
<proteinExistence type="predicted"/>
<organism evidence="2 3">
    <name type="scientific">Podospora appendiculata</name>
    <dbReference type="NCBI Taxonomy" id="314037"/>
    <lineage>
        <taxon>Eukaryota</taxon>
        <taxon>Fungi</taxon>
        <taxon>Dikarya</taxon>
        <taxon>Ascomycota</taxon>
        <taxon>Pezizomycotina</taxon>
        <taxon>Sordariomycetes</taxon>
        <taxon>Sordariomycetidae</taxon>
        <taxon>Sordariales</taxon>
        <taxon>Podosporaceae</taxon>
        <taxon>Podospora</taxon>
    </lineage>
</organism>
<feature type="compositionally biased region" description="Basic and acidic residues" evidence="1">
    <location>
        <begin position="439"/>
        <end position="458"/>
    </location>
</feature>
<protein>
    <recommendedName>
        <fullName evidence="4">Ankyrin</fullName>
    </recommendedName>
</protein>
<feature type="region of interest" description="Disordered" evidence="1">
    <location>
        <begin position="431"/>
        <end position="540"/>
    </location>
</feature>
<reference evidence="2" key="1">
    <citation type="journal article" date="2023" name="Mol. Phylogenet. Evol.">
        <title>Genome-scale phylogeny and comparative genomics of the fungal order Sordariales.</title>
        <authorList>
            <person name="Hensen N."/>
            <person name="Bonometti L."/>
            <person name="Westerberg I."/>
            <person name="Brannstrom I.O."/>
            <person name="Guillou S."/>
            <person name="Cros-Aarteil S."/>
            <person name="Calhoun S."/>
            <person name="Haridas S."/>
            <person name="Kuo A."/>
            <person name="Mondo S."/>
            <person name="Pangilinan J."/>
            <person name="Riley R."/>
            <person name="LaButti K."/>
            <person name="Andreopoulos B."/>
            <person name="Lipzen A."/>
            <person name="Chen C."/>
            <person name="Yan M."/>
            <person name="Daum C."/>
            <person name="Ng V."/>
            <person name="Clum A."/>
            <person name="Steindorff A."/>
            <person name="Ohm R.A."/>
            <person name="Martin F."/>
            <person name="Silar P."/>
            <person name="Natvig D.O."/>
            <person name="Lalanne C."/>
            <person name="Gautier V."/>
            <person name="Ament-Velasquez S.L."/>
            <person name="Kruys A."/>
            <person name="Hutchinson M.I."/>
            <person name="Powell A.J."/>
            <person name="Barry K."/>
            <person name="Miller A.N."/>
            <person name="Grigoriev I.V."/>
            <person name="Debuchy R."/>
            <person name="Gladieux P."/>
            <person name="Hiltunen Thoren M."/>
            <person name="Johannesson H."/>
        </authorList>
    </citation>
    <scope>NUCLEOTIDE SEQUENCE</scope>
    <source>
        <strain evidence="2">CBS 314.62</strain>
    </source>
</reference>
<keyword evidence="3" id="KW-1185">Reference proteome</keyword>
<feature type="compositionally biased region" description="Basic and acidic residues" evidence="1">
    <location>
        <begin position="500"/>
        <end position="520"/>
    </location>
</feature>
<dbReference type="EMBL" id="JAULSO010000001">
    <property type="protein sequence ID" value="KAK3695758.1"/>
    <property type="molecule type" value="Genomic_DNA"/>
</dbReference>
<feature type="compositionally biased region" description="Acidic residues" evidence="1">
    <location>
        <begin position="367"/>
        <end position="378"/>
    </location>
</feature>
<dbReference type="InterPro" id="IPR036770">
    <property type="entry name" value="Ankyrin_rpt-contain_sf"/>
</dbReference>
<dbReference type="AlphaFoldDB" id="A0AAE0XLV4"/>
<feature type="region of interest" description="Disordered" evidence="1">
    <location>
        <begin position="359"/>
        <end position="379"/>
    </location>
</feature>
<dbReference type="Proteomes" id="UP001270362">
    <property type="component" value="Unassembled WGS sequence"/>
</dbReference>
<evidence type="ECO:0000256" key="1">
    <source>
        <dbReference type="SAM" id="MobiDB-lite"/>
    </source>
</evidence>
<gene>
    <name evidence="2" type="ORF">B0T22DRAFT_438711</name>
</gene>
<evidence type="ECO:0000313" key="2">
    <source>
        <dbReference type="EMBL" id="KAK3695758.1"/>
    </source>
</evidence>
<accession>A0AAE0XLV4</accession>
<evidence type="ECO:0008006" key="4">
    <source>
        <dbReference type="Google" id="ProtNLM"/>
    </source>
</evidence>
<sequence length="563" mass="62293">MQWPIYTKIVDPEGNTLLHLIGNPELNHNAASSFTSWEDIVEACKQVVHLLISSGLDVEAHNDAGQTPLHTCVLIDKNLSSARRGWATGHAIIALLDAGAEIDVRDSVYMWRDGVFGKQISASILDLWAATEAQTPQFPAAYDDVLRYIVSKAPKSLNALRGGQTVLHKLLVTFLWLDAAHVGLTPLLDLLGSYSMEMDAHRTISLAGLLLDQGACLESVAVSPKGVLASVSPNGVSVIALIHATREWTSEEYRLEVMRWLVDYFNSSHRNAGCKLGHSKLLDDAPTFVLAVALYLGEIRMAAFLMRFGMKSRLNERLEFYRWSIIGKDFYAGSASSLAFCGRGKSGRYIRMRRLRRHGGSHTPIESDLDDPCGEDEPPERARMRYIREKRLRLLGNIRIPVDVDNEDVCEPNDASGDLAVDGPEIVELLDSGSWRSRRGADKDADDNSQRIGSDSRPRSSYSETGKHFAYPSRGSDGSDHGRYGVPEVEIDVRTVAGDTESRTPGDDDARPRDEPDLLKNQRLRRPHRGSGSELEDDNAYETRKLFARCMGLSRAAALSASH</sequence>
<reference evidence="2" key="2">
    <citation type="submission" date="2023-06" db="EMBL/GenBank/DDBJ databases">
        <authorList>
            <consortium name="Lawrence Berkeley National Laboratory"/>
            <person name="Haridas S."/>
            <person name="Hensen N."/>
            <person name="Bonometti L."/>
            <person name="Westerberg I."/>
            <person name="Brannstrom I.O."/>
            <person name="Guillou S."/>
            <person name="Cros-Aarteil S."/>
            <person name="Calhoun S."/>
            <person name="Kuo A."/>
            <person name="Mondo S."/>
            <person name="Pangilinan J."/>
            <person name="Riley R."/>
            <person name="Labutti K."/>
            <person name="Andreopoulos B."/>
            <person name="Lipzen A."/>
            <person name="Chen C."/>
            <person name="Yanf M."/>
            <person name="Daum C."/>
            <person name="Ng V."/>
            <person name="Clum A."/>
            <person name="Steindorff A."/>
            <person name="Ohm R."/>
            <person name="Martin F."/>
            <person name="Silar P."/>
            <person name="Natvig D."/>
            <person name="Lalanne C."/>
            <person name="Gautier V."/>
            <person name="Ament-Velasquez S.L."/>
            <person name="Kruys A."/>
            <person name="Hutchinson M.I."/>
            <person name="Powell A.J."/>
            <person name="Barry K."/>
            <person name="Miller A.N."/>
            <person name="Grigoriev I.V."/>
            <person name="Debuchy R."/>
            <person name="Gladieux P."/>
            <person name="Thoren M.H."/>
            <person name="Johannesson H."/>
        </authorList>
    </citation>
    <scope>NUCLEOTIDE SEQUENCE</scope>
    <source>
        <strain evidence="2">CBS 314.62</strain>
    </source>
</reference>
<comment type="caution">
    <text evidence="2">The sequence shown here is derived from an EMBL/GenBank/DDBJ whole genome shotgun (WGS) entry which is preliminary data.</text>
</comment>
<evidence type="ECO:0000313" key="3">
    <source>
        <dbReference type="Proteomes" id="UP001270362"/>
    </source>
</evidence>
<dbReference type="SUPFAM" id="SSF48403">
    <property type="entry name" value="Ankyrin repeat"/>
    <property type="match status" value="1"/>
</dbReference>
<name>A0AAE0XLV4_9PEZI</name>